<keyword evidence="8" id="KW-0497">Mitogen</keyword>
<name>G1P0P7_MYOLU</name>
<evidence type="ECO:0000256" key="12">
    <source>
        <dbReference type="ARBA" id="ARBA00077478"/>
    </source>
</evidence>
<dbReference type="GO" id="GO:0008083">
    <property type="term" value="F:growth factor activity"/>
    <property type="evidence" value="ECO:0007669"/>
    <property type="project" value="Ensembl"/>
</dbReference>
<gene>
    <name evidence="15" type="primary">GKN1</name>
</gene>
<dbReference type="Pfam" id="PF04089">
    <property type="entry name" value="BRICHOS"/>
    <property type="match status" value="1"/>
</dbReference>
<evidence type="ECO:0000256" key="5">
    <source>
        <dbReference type="ARBA" id="ARBA00022729"/>
    </source>
</evidence>
<evidence type="ECO:0000256" key="13">
    <source>
        <dbReference type="SAM" id="SignalP"/>
    </source>
</evidence>
<dbReference type="STRING" id="59463.ENSMLUP00000003341"/>
<dbReference type="GeneTree" id="ENSGT00930000150969"/>
<dbReference type="Ensembl" id="ENSMLUT00000003668.2">
    <property type="protein sequence ID" value="ENSMLUP00000003341.2"/>
    <property type="gene ID" value="ENSMLUG00000003670.2"/>
</dbReference>
<keyword evidence="7" id="KW-1015">Disulfide bond</keyword>
<proteinExistence type="inferred from homology"/>
<dbReference type="InterPro" id="IPR007084">
    <property type="entry name" value="BRICHOS_dom"/>
</dbReference>
<keyword evidence="4" id="KW-0964">Secreted</keyword>
<evidence type="ECO:0000256" key="1">
    <source>
        <dbReference type="ARBA" id="ARBA00004463"/>
    </source>
</evidence>
<reference evidence="15 16" key="1">
    <citation type="journal article" date="2011" name="Nature">
        <title>A high-resolution map of human evolutionary constraint using 29 mammals.</title>
        <authorList>
            <person name="Lindblad-Toh K."/>
            <person name="Garber M."/>
            <person name="Zuk O."/>
            <person name="Lin M.F."/>
            <person name="Parker B.J."/>
            <person name="Washietl S."/>
            <person name="Kheradpour P."/>
            <person name="Ernst J."/>
            <person name="Jordan G."/>
            <person name="Mauceli E."/>
            <person name="Ward L.D."/>
            <person name="Lowe C.B."/>
            <person name="Holloway A.K."/>
            <person name="Clamp M."/>
            <person name="Gnerre S."/>
            <person name="Alfoldi J."/>
            <person name="Beal K."/>
            <person name="Chang J."/>
            <person name="Clawson H."/>
            <person name="Cuff J."/>
            <person name="Di Palma F."/>
            <person name="Fitzgerald S."/>
            <person name="Flicek P."/>
            <person name="Guttman M."/>
            <person name="Hubisz M.J."/>
            <person name="Jaffe D.B."/>
            <person name="Jungreis I."/>
            <person name="Kent W.J."/>
            <person name="Kostka D."/>
            <person name="Lara M."/>
            <person name="Martins A.L."/>
            <person name="Massingham T."/>
            <person name="Moltke I."/>
            <person name="Raney B.J."/>
            <person name="Rasmussen M.D."/>
            <person name="Robinson J."/>
            <person name="Stark A."/>
            <person name="Vilella A.J."/>
            <person name="Wen J."/>
            <person name="Xie X."/>
            <person name="Zody M.C."/>
            <person name="Baldwin J."/>
            <person name="Bloom T."/>
            <person name="Chin C.W."/>
            <person name="Heiman D."/>
            <person name="Nicol R."/>
            <person name="Nusbaum C."/>
            <person name="Young S."/>
            <person name="Wilkinson J."/>
            <person name="Worley K.C."/>
            <person name="Kovar C.L."/>
            <person name="Muzny D.M."/>
            <person name="Gibbs R.A."/>
            <person name="Cree A."/>
            <person name="Dihn H.H."/>
            <person name="Fowler G."/>
            <person name="Jhangiani S."/>
            <person name="Joshi V."/>
            <person name="Lee S."/>
            <person name="Lewis L.R."/>
            <person name="Nazareth L.V."/>
            <person name="Okwuonu G."/>
            <person name="Santibanez J."/>
            <person name="Warren W.C."/>
            <person name="Mardis E.R."/>
            <person name="Weinstock G.M."/>
            <person name="Wilson R.K."/>
            <person name="Delehaunty K."/>
            <person name="Dooling D."/>
            <person name="Fronik C."/>
            <person name="Fulton L."/>
            <person name="Fulton B."/>
            <person name="Graves T."/>
            <person name="Minx P."/>
            <person name="Sodergren E."/>
            <person name="Birney E."/>
            <person name="Margulies E.H."/>
            <person name="Herrero J."/>
            <person name="Green E.D."/>
            <person name="Haussler D."/>
            <person name="Siepel A."/>
            <person name="Goldman N."/>
            <person name="Pollard K.S."/>
            <person name="Pedersen J.S."/>
            <person name="Lander E.S."/>
            <person name="Kellis M."/>
        </authorList>
    </citation>
    <scope>NUCLEOTIDE SEQUENCE [LARGE SCALE GENOMIC DNA]</scope>
</reference>
<organism evidence="15 16">
    <name type="scientific">Myotis lucifugus</name>
    <name type="common">Little brown bat</name>
    <dbReference type="NCBI Taxonomy" id="59463"/>
    <lineage>
        <taxon>Eukaryota</taxon>
        <taxon>Metazoa</taxon>
        <taxon>Chordata</taxon>
        <taxon>Craniata</taxon>
        <taxon>Vertebrata</taxon>
        <taxon>Euteleostomi</taxon>
        <taxon>Mammalia</taxon>
        <taxon>Eutheria</taxon>
        <taxon>Laurasiatheria</taxon>
        <taxon>Chiroptera</taxon>
        <taxon>Yangochiroptera</taxon>
        <taxon>Vespertilionidae</taxon>
        <taxon>Myotis</taxon>
    </lineage>
</organism>
<dbReference type="InterPro" id="IPR051772">
    <property type="entry name" value="Gastrokine"/>
</dbReference>
<dbReference type="GO" id="GO:0005794">
    <property type="term" value="C:Golgi apparatus"/>
    <property type="evidence" value="ECO:0007669"/>
    <property type="project" value="UniProtKB-SubCell"/>
</dbReference>
<evidence type="ECO:0000313" key="16">
    <source>
        <dbReference type="Proteomes" id="UP000001074"/>
    </source>
</evidence>
<accession>G1P0P7</accession>
<comment type="subcellular location">
    <subcellularLocation>
        <location evidence="1">Cytoplasmic granule</location>
    </subcellularLocation>
    <subcellularLocation>
        <location evidence="2">Golgi apparatus</location>
    </subcellularLocation>
    <subcellularLocation>
        <location evidence="3">Secreted</location>
    </subcellularLocation>
</comment>
<evidence type="ECO:0000256" key="10">
    <source>
        <dbReference type="ARBA" id="ARBA00061085"/>
    </source>
</evidence>
<feature type="chain" id="PRO_5003416575" description="Gastrokine-1" evidence="13">
    <location>
        <begin position="35"/>
        <end position="199"/>
    </location>
</feature>
<feature type="signal peptide" evidence="13">
    <location>
        <begin position="1"/>
        <end position="34"/>
    </location>
</feature>
<reference evidence="15" key="3">
    <citation type="submission" date="2025-09" db="UniProtKB">
        <authorList>
            <consortium name="Ensembl"/>
        </authorList>
    </citation>
    <scope>IDENTIFICATION</scope>
</reference>
<dbReference type="GO" id="GO:0008284">
    <property type="term" value="P:positive regulation of cell population proliferation"/>
    <property type="evidence" value="ECO:0007669"/>
    <property type="project" value="Ensembl"/>
</dbReference>
<reference evidence="15" key="2">
    <citation type="submission" date="2025-08" db="UniProtKB">
        <authorList>
            <consortium name="Ensembl"/>
        </authorList>
    </citation>
    <scope>IDENTIFICATION</scope>
</reference>
<evidence type="ECO:0000256" key="11">
    <source>
        <dbReference type="ARBA" id="ARBA00070192"/>
    </source>
</evidence>
<evidence type="ECO:0000259" key="14">
    <source>
        <dbReference type="PROSITE" id="PS50869"/>
    </source>
</evidence>
<dbReference type="InParanoid" id="G1P0P7"/>
<sequence>ACLPPPLHHSGEVKMKFTIFFAGLLGVLLAPALAEYNVNSGDSNNSGGSGQLSVSVNNAQNVANVDNNDGLDSWNMLLDYNTGFAAVRVFRKKACIVHRMNKGVMPSLQALDAMVKEKKFQGEGPGGPPPKGLTYSINSDKVDNLDKFGKPIVGMCKGVPAYMAEEIHGASLGFSLSLCFSTPIPPYWAISFCGTLTGK</sequence>
<dbReference type="Proteomes" id="UP000001074">
    <property type="component" value="Unassembled WGS sequence"/>
</dbReference>
<dbReference type="eggNOG" id="ENOG502S4AB">
    <property type="taxonomic scope" value="Eukaryota"/>
</dbReference>
<dbReference type="PANTHER" id="PTHR16483">
    <property type="entry name" value="GASTROKINE 1"/>
    <property type="match status" value="1"/>
</dbReference>
<dbReference type="GO" id="GO:0030141">
    <property type="term" value="C:secretory granule"/>
    <property type="evidence" value="ECO:0007669"/>
    <property type="project" value="Ensembl"/>
</dbReference>
<keyword evidence="6" id="KW-0333">Golgi apparatus</keyword>
<feature type="domain" description="BRICHOS" evidence="14">
    <location>
        <begin position="68"/>
        <end position="164"/>
    </location>
</feature>
<dbReference type="FunFam" id="3.30.390.150:FF:000003">
    <property type="entry name" value="Gastrokine 1"/>
    <property type="match status" value="1"/>
</dbReference>
<dbReference type="GO" id="GO:0051781">
    <property type="term" value="P:positive regulation of cell division"/>
    <property type="evidence" value="ECO:0007669"/>
    <property type="project" value="UniProtKB-KW"/>
</dbReference>
<dbReference type="AlphaFoldDB" id="G1P0P7"/>
<protein>
    <recommendedName>
        <fullName evidence="11">Gastrokine-1</fullName>
    </recommendedName>
    <alternativeName>
        <fullName evidence="12">18 kDa antrum mucosa protein</fullName>
    </alternativeName>
</protein>
<dbReference type="HOGENOM" id="CLU_098684_2_0_1"/>
<evidence type="ECO:0000313" key="15">
    <source>
        <dbReference type="Ensembl" id="ENSMLUP00000003341.2"/>
    </source>
</evidence>
<comment type="function">
    <text evidence="9">Has mitogenic activity and may be involved in maintaining the integrity of the gastric mucosal epithelium.</text>
</comment>
<keyword evidence="5 13" id="KW-0732">Signal</keyword>
<evidence type="ECO:0000256" key="4">
    <source>
        <dbReference type="ARBA" id="ARBA00022525"/>
    </source>
</evidence>
<evidence type="ECO:0000256" key="9">
    <source>
        <dbReference type="ARBA" id="ARBA00053890"/>
    </source>
</evidence>
<evidence type="ECO:0000256" key="3">
    <source>
        <dbReference type="ARBA" id="ARBA00004613"/>
    </source>
</evidence>
<dbReference type="SMART" id="SM01039">
    <property type="entry name" value="BRICHOS"/>
    <property type="match status" value="1"/>
</dbReference>
<dbReference type="EMBL" id="AAPE02025628">
    <property type="status" value="NOT_ANNOTATED_CDS"/>
    <property type="molecule type" value="Genomic_DNA"/>
</dbReference>
<evidence type="ECO:0000256" key="2">
    <source>
        <dbReference type="ARBA" id="ARBA00004555"/>
    </source>
</evidence>
<evidence type="ECO:0000256" key="8">
    <source>
        <dbReference type="ARBA" id="ARBA00023246"/>
    </source>
</evidence>
<dbReference type="GO" id="GO:0005576">
    <property type="term" value="C:extracellular region"/>
    <property type="evidence" value="ECO:0007669"/>
    <property type="project" value="UniProtKB-SubCell"/>
</dbReference>
<evidence type="ECO:0000256" key="7">
    <source>
        <dbReference type="ARBA" id="ARBA00023157"/>
    </source>
</evidence>
<dbReference type="OMA" id="YSEKCFT"/>
<dbReference type="Gene3D" id="3.30.390.150">
    <property type="match status" value="1"/>
</dbReference>
<evidence type="ECO:0000256" key="6">
    <source>
        <dbReference type="ARBA" id="ARBA00023034"/>
    </source>
</evidence>
<dbReference type="PROSITE" id="PS50869">
    <property type="entry name" value="BRICHOS"/>
    <property type="match status" value="1"/>
</dbReference>
<comment type="similarity">
    <text evidence="10">Belongs to the gastrokine family.</text>
</comment>
<keyword evidence="16" id="KW-1185">Reference proteome</keyword>